<dbReference type="Pfam" id="PF08478">
    <property type="entry name" value="POTRA_1"/>
    <property type="match status" value="1"/>
</dbReference>
<dbReference type="Pfam" id="PF03799">
    <property type="entry name" value="FtsQ_DivIB_C"/>
    <property type="match status" value="1"/>
</dbReference>
<evidence type="ECO:0000256" key="8">
    <source>
        <dbReference type="ARBA" id="ARBA00023306"/>
    </source>
</evidence>
<dbReference type="InterPro" id="IPR034746">
    <property type="entry name" value="POTRA"/>
</dbReference>
<accession>A0A0A2XNQ8</accession>
<keyword evidence="8 9" id="KW-0131">Cell cycle</keyword>
<gene>
    <name evidence="9" type="primary">ftsQ</name>
    <name evidence="11" type="ORF">P375_02240</name>
</gene>
<dbReference type="PROSITE" id="PS51779">
    <property type="entry name" value="POTRA"/>
    <property type="match status" value="1"/>
</dbReference>
<evidence type="ECO:0000256" key="5">
    <source>
        <dbReference type="ARBA" id="ARBA00022692"/>
    </source>
</evidence>
<keyword evidence="4 9" id="KW-0132">Cell division</keyword>
<dbReference type="InterPro" id="IPR013685">
    <property type="entry name" value="POTRA_FtsQ_type"/>
</dbReference>
<proteinExistence type="inferred from homology"/>
<evidence type="ECO:0000256" key="7">
    <source>
        <dbReference type="ARBA" id="ARBA00023136"/>
    </source>
</evidence>
<evidence type="ECO:0000313" key="12">
    <source>
        <dbReference type="Proteomes" id="UP000030418"/>
    </source>
</evidence>
<dbReference type="Proteomes" id="UP000030418">
    <property type="component" value="Unassembled WGS sequence"/>
</dbReference>
<dbReference type="HAMAP" id="MF_00911">
    <property type="entry name" value="FtsQ_subfam"/>
    <property type="match status" value="1"/>
</dbReference>
<dbReference type="InterPro" id="IPR005548">
    <property type="entry name" value="Cell_div_FtsQ/DivIB_C"/>
</dbReference>
<dbReference type="GO" id="GO:0005886">
    <property type="term" value="C:plasma membrane"/>
    <property type="evidence" value="ECO:0007669"/>
    <property type="project" value="UniProtKB-SubCell"/>
</dbReference>
<dbReference type="EMBL" id="JPXY01000012">
    <property type="protein sequence ID" value="KGQ33853.1"/>
    <property type="molecule type" value="Genomic_DNA"/>
</dbReference>
<comment type="subcellular location">
    <subcellularLocation>
        <location evidence="9">Cell inner membrane</location>
        <topology evidence="9">Single-pass type II membrane protein</topology>
    </subcellularLocation>
    <subcellularLocation>
        <location evidence="1">Membrane</location>
    </subcellularLocation>
    <text evidence="9">Localizes to the division septum.</text>
</comment>
<dbReference type="InterPro" id="IPR026579">
    <property type="entry name" value="FtsQ"/>
</dbReference>
<evidence type="ECO:0000256" key="6">
    <source>
        <dbReference type="ARBA" id="ARBA00022989"/>
    </source>
</evidence>
<evidence type="ECO:0000313" key="11">
    <source>
        <dbReference type="EMBL" id="KGQ33853.1"/>
    </source>
</evidence>
<organism evidence="11 12">
    <name type="scientific">Gallibacterium genomosp. 2</name>
    <dbReference type="NCBI Taxonomy" id="155517"/>
    <lineage>
        <taxon>Bacteria</taxon>
        <taxon>Pseudomonadati</taxon>
        <taxon>Pseudomonadota</taxon>
        <taxon>Gammaproteobacteria</taxon>
        <taxon>Pasteurellales</taxon>
        <taxon>Pasteurellaceae</taxon>
        <taxon>Gallibacterium</taxon>
    </lineage>
</organism>
<dbReference type="PANTHER" id="PTHR35851:SF1">
    <property type="entry name" value="CELL DIVISION PROTEIN FTSQ"/>
    <property type="match status" value="1"/>
</dbReference>
<dbReference type="InterPro" id="IPR045335">
    <property type="entry name" value="FtsQ_C_sf"/>
</dbReference>
<feature type="transmembrane region" description="Helical" evidence="9">
    <location>
        <begin position="29"/>
        <end position="47"/>
    </location>
</feature>
<evidence type="ECO:0000256" key="1">
    <source>
        <dbReference type="ARBA" id="ARBA00004370"/>
    </source>
</evidence>
<keyword evidence="3 9" id="KW-0997">Cell inner membrane</keyword>
<evidence type="ECO:0000256" key="4">
    <source>
        <dbReference type="ARBA" id="ARBA00022618"/>
    </source>
</evidence>
<dbReference type="GO" id="GO:0090529">
    <property type="term" value="P:cell septum assembly"/>
    <property type="evidence" value="ECO:0007669"/>
    <property type="project" value="InterPro"/>
</dbReference>
<name>A0A0A2XNQ8_9PAST</name>
<keyword evidence="7 9" id="KW-0472">Membrane</keyword>
<comment type="caution">
    <text evidence="11">The sequence shown here is derived from an EMBL/GenBank/DDBJ whole genome shotgun (WGS) entry which is preliminary data.</text>
</comment>
<evidence type="ECO:0000256" key="3">
    <source>
        <dbReference type="ARBA" id="ARBA00022519"/>
    </source>
</evidence>
<keyword evidence="6 9" id="KW-1133">Transmembrane helix</keyword>
<protein>
    <recommendedName>
        <fullName evidence="9">Cell division protein FtsQ</fullName>
    </recommendedName>
</protein>
<dbReference type="PANTHER" id="PTHR35851">
    <property type="entry name" value="CELL DIVISION PROTEIN FTSQ"/>
    <property type="match status" value="1"/>
</dbReference>
<evidence type="ECO:0000256" key="9">
    <source>
        <dbReference type="HAMAP-Rule" id="MF_00911"/>
    </source>
</evidence>
<dbReference type="Gene3D" id="3.40.50.11690">
    <property type="entry name" value="Cell division protein FtsQ/DivIB"/>
    <property type="match status" value="1"/>
</dbReference>
<evidence type="ECO:0000256" key="2">
    <source>
        <dbReference type="ARBA" id="ARBA00022475"/>
    </source>
</evidence>
<dbReference type="AlphaFoldDB" id="A0A0A2XNQ8"/>
<comment type="subunit">
    <text evidence="9">Part of a complex composed of FtsB, FtsL and FtsQ.</text>
</comment>
<keyword evidence="5 9" id="KW-0812">Transmembrane</keyword>
<dbReference type="GO" id="GO:0032153">
    <property type="term" value="C:cell division site"/>
    <property type="evidence" value="ECO:0007669"/>
    <property type="project" value="UniProtKB-UniRule"/>
</dbReference>
<keyword evidence="2 9" id="KW-1003">Cell membrane</keyword>
<dbReference type="RefSeq" id="WP_021461574.1">
    <property type="nucleotide sequence ID" value="NZ_JPXY01000012.1"/>
</dbReference>
<dbReference type="GO" id="GO:0043093">
    <property type="term" value="P:FtsZ-dependent cytokinesis"/>
    <property type="evidence" value="ECO:0007669"/>
    <property type="project" value="UniProtKB-UniRule"/>
</dbReference>
<keyword evidence="12" id="KW-1185">Reference proteome</keyword>
<evidence type="ECO:0000259" key="10">
    <source>
        <dbReference type="PROSITE" id="PS51779"/>
    </source>
</evidence>
<sequence length="276" mass="32202">MRNRTKYSRSVYYREPNEKKRISQVDLKTWIKFFLFLFIIGLGYYSYSHRIELFEKLDPMPISSFNLVGKTQFTTNDDVREMLKKYAESHQGLRGYFAQDVESIEKMFESLSWIKTISIRKIWPAQLNINVVEYVPVAKWNQVNYLTADGTIFSLPKEKINDEKLPNLSGPDFQGINVLKTWYELGKILQGKNINLKIVSIDDRGSWNVTLSNDIILKLGRGEWKEKIDRFLTIYPQIEIPENKKIAYIDLRYNTGAAVSFTDAPENTTAQDILSE</sequence>
<reference evidence="11 12" key="1">
    <citation type="submission" date="2014-08" db="EMBL/GenBank/DDBJ databases">
        <title>Chaperone-usher fimbriae in a diverse selection of Gallibacterium genomes.</title>
        <authorList>
            <person name="Kudirkiene E."/>
            <person name="Bager R.J."/>
            <person name="Johnson T.J."/>
            <person name="Bojesen A.M."/>
        </authorList>
    </citation>
    <scope>NUCLEOTIDE SEQUENCE [LARGE SCALE GENOMIC DNA]</scope>
    <source>
        <strain evidence="11 12">CCM5976</strain>
    </source>
</reference>
<feature type="domain" description="POTRA" evidence="10">
    <location>
        <begin position="60"/>
        <end position="134"/>
    </location>
</feature>
<comment type="function">
    <text evidence="9">Essential cell division protein. May link together the upstream cell division proteins, which are predominantly cytoplasmic, with the downstream cell division proteins, which are predominantly periplasmic. May control correct divisome assembly.</text>
</comment>
<comment type="similarity">
    <text evidence="9">Belongs to the FtsQ/DivIB family. FtsQ subfamily.</text>
</comment>
<dbReference type="Gene3D" id="3.10.20.310">
    <property type="entry name" value="membrane protein fhac"/>
    <property type="match status" value="1"/>
</dbReference>